<dbReference type="InterPro" id="IPR036065">
    <property type="entry name" value="BolA-like_sf"/>
</dbReference>
<protein>
    <submittedName>
        <fullName evidence="4">Transcriptional regulator BolA</fullName>
    </submittedName>
</protein>
<accession>A0ABZ0S822</accession>
<feature type="compositionally biased region" description="Low complexity" evidence="3">
    <location>
        <begin position="110"/>
        <end position="122"/>
    </location>
</feature>
<dbReference type="EMBL" id="CP121472">
    <property type="protein sequence ID" value="WPL16773.1"/>
    <property type="molecule type" value="Genomic_DNA"/>
</dbReference>
<dbReference type="PIRSF" id="PIRSF003113">
    <property type="entry name" value="BolA"/>
    <property type="match status" value="1"/>
</dbReference>
<dbReference type="PANTHER" id="PTHR46229">
    <property type="entry name" value="BOLA TRANSCRIPTION REGULATOR"/>
    <property type="match status" value="1"/>
</dbReference>
<evidence type="ECO:0000313" key="5">
    <source>
        <dbReference type="Proteomes" id="UP001432180"/>
    </source>
</evidence>
<dbReference type="Gene3D" id="3.30.300.90">
    <property type="entry name" value="BolA-like"/>
    <property type="match status" value="1"/>
</dbReference>
<proteinExistence type="inferred from homology"/>
<feature type="region of interest" description="Disordered" evidence="3">
    <location>
        <begin position="86"/>
        <end position="122"/>
    </location>
</feature>
<organism evidence="4 5">
    <name type="scientific">Thiorhodovibrio winogradskyi</name>
    <dbReference type="NCBI Taxonomy" id="77007"/>
    <lineage>
        <taxon>Bacteria</taxon>
        <taxon>Pseudomonadati</taxon>
        <taxon>Pseudomonadota</taxon>
        <taxon>Gammaproteobacteria</taxon>
        <taxon>Chromatiales</taxon>
        <taxon>Chromatiaceae</taxon>
        <taxon>Thiorhodovibrio</taxon>
    </lineage>
</organism>
<evidence type="ECO:0000256" key="3">
    <source>
        <dbReference type="SAM" id="MobiDB-lite"/>
    </source>
</evidence>
<comment type="similarity">
    <text evidence="1 2">Belongs to the BolA/IbaG family.</text>
</comment>
<dbReference type="Pfam" id="PF01722">
    <property type="entry name" value="BolA"/>
    <property type="match status" value="1"/>
</dbReference>
<dbReference type="RefSeq" id="WP_328987305.1">
    <property type="nucleotide sequence ID" value="NZ_CP121472.1"/>
</dbReference>
<evidence type="ECO:0000256" key="1">
    <source>
        <dbReference type="ARBA" id="ARBA00005578"/>
    </source>
</evidence>
<keyword evidence="5" id="KW-1185">Reference proteome</keyword>
<dbReference type="SUPFAM" id="SSF82657">
    <property type="entry name" value="BolA-like"/>
    <property type="match status" value="1"/>
</dbReference>
<evidence type="ECO:0000313" key="4">
    <source>
        <dbReference type="EMBL" id="WPL16773.1"/>
    </source>
</evidence>
<reference evidence="4 5" key="1">
    <citation type="journal article" date="2023" name="Microorganisms">
        <title>Thiorhodovibrio frisius and Trv. litoralis spp. nov., Two Novel Members from a Clade of Fastidious Purple Sulfur Bacteria That Exhibit Unique Red-Shifted Light-Harvesting Capabilities.</title>
        <authorList>
            <person name="Methner A."/>
            <person name="Kuzyk S.B."/>
            <person name="Petersen J."/>
            <person name="Bauer S."/>
            <person name="Brinkmann H."/>
            <person name="Sichau K."/>
            <person name="Wanner G."/>
            <person name="Wolf J."/>
            <person name="Neumann-Schaal M."/>
            <person name="Henke P."/>
            <person name="Tank M."/>
            <person name="Sproer C."/>
            <person name="Bunk B."/>
            <person name="Overmann J."/>
        </authorList>
    </citation>
    <scope>NUCLEOTIDE SEQUENCE [LARGE SCALE GENOMIC DNA]</scope>
    <source>
        <strain evidence="4 5">DSM 6702</strain>
    </source>
</reference>
<gene>
    <name evidence="4" type="ORF">Thiowin_01747</name>
</gene>
<name>A0ABZ0S822_9GAMM</name>
<dbReference type="Proteomes" id="UP001432180">
    <property type="component" value="Chromosome"/>
</dbReference>
<sequence length="122" mass="13080">MSRQERIQALVTQEMQPRHLVVTDESHMHAVPEGAESHFKLAVVSDVFANESLIKRHRRVNALLGAEFDQGLHALAIHAFTPAEWRGKGEAAPASPKCRGGSKVKPGVQPGAAPHADAPAPA</sequence>
<dbReference type="InterPro" id="IPR002634">
    <property type="entry name" value="BolA"/>
</dbReference>
<evidence type="ECO:0000256" key="2">
    <source>
        <dbReference type="RuleBase" id="RU003860"/>
    </source>
</evidence>
<dbReference type="PANTHER" id="PTHR46229:SF2">
    <property type="entry name" value="BOLA-LIKE PROTEIN 1"/>
    <property type="match status" value="1"/>
</dbReference>
<dbReference type="InterPro" id="IPR050961">
    <property type="entry name" value="BolA/IbaG_stress_morph_reg"/>
</dbReference>